<dbReference type="Proteomes" id="UP000091857">
    <property type="component" value="Chromosome 2"/>
</dbReference>
<name>A0ACB7I5K4_MANES</name>
<gene>
    <name evidence="1" type="ORF">MANES_02G047700v8</name>
</gene>
<sequence>MRGHSYKYVATQVKFFIEKGKFLLIVSNIRMSIVEFGQAKGLTSTPNRGLAIVDFMVRLLAVAGTLGGAIVMASTEETLPFSTQFVRFRAEYDDLPTFTLFVVVNFIVSGYLLLSIPLSIFNIVRNTAKNTRILLIIFDTAMMGLLTAGASAAAAIVYLAHKGNDRANWFAICRQFNSFCERISGSLIGSFVGVAAFILLILLSAVALSRRN</sequence>
<organism evidence="1 2">
    <name type="scientific">Manihot esculenta</name>
    <name type="common">Cassava</name>
    <name type="synonym">Jatropha manihot</name>
    <dbReference type="NCBI Taxonomy" id="3983"/>
    <lineage>
        <taxon>Eukaryota</taxon>
        <taxon>Viridiplantae</taxon>
        <taxon>Streptophyta</taxon>
        <taxon>Embryophyta</taxon>
        <taxon>Tracheophyta</taxon>
        <taxon>Spermatophyta</taxon>
        <taxon>Magnoliopsida</taxon>
        <taxon>eudicotyledons</taxon>
        <taxon>Gunneridae</taxon>
        <taxon>Pentapetalae</taxon>
        <taxon>rosids</taxon>
        <taxon>fabids</taxon>
        <taxon>Malpighiales</taxon>
        <taxon>Euphorbiaceae</taxon>
        <taxon>Crotonoideae</taxon>
        <taxon>Manihoteae</taxon>
        <taxon>Manihot</taxon>
    </lineage>
</organism>
<keyword evidence="2" id="KW-1185">Reference proteome</keyword>
<proteinExistence type="predicted"/>
<dbReference type="EMBL" id="CM004388">
    <property type="protein sequence ID" value="KAG8659540.1"/>
    <property type="molecule type" value="Genomic_DNA"/>
</dbReference>
<evidence type="ECO:0000313" key="2">
    <source>
        <dbReference type="Proteomes" id="UP000091857"/>
    </source>
</evidence>
<accession>A0ACB7I5K4</accession>
<evidence type="ECO:0000313" key="1">
    <source>
        <dbReference type="EMBL" id="KAG8659540.1"/>
    </source>
</evidence>
<reference evidence="2" key="1">
    <citation type="journal article" date="2016" name="Nat. Biotechnol.">
        <title>Sequencing wild and cultivated cassava and related species reveals extensive interspecific hybridization and genetic diversity.</title>
        <authorList>
            <person name="Bredeson J.V."/>
            <person name="Lyons J.B."/>
            <person name="Prochnik S.E."/>
            <person name="Wu G.A."/>
            <person name="Ha C.M."/>
            <person name="Edsinger-Gonzales E."/>
            <person name="Grimwood J."/>
            <person name="Schmutz J."/>
            <person name="Rabbi I.Y."/>
            <person name="Egesi C."/>
            <person name="Nauluvula P."/>
            <person name="Lebot V."/>
            <person name="Ndunguru J."/>
            <person name="Mkamilo G."/>
            <person name="Bart R.S."/>
            <person name="Setter T.L."/>
            <person name="Gleadow R.M."/>
            <person name="Kulakow P."/>
            <person name="Ferguson M.E."/>
            <person name="Rounsley S."/>
            <person name="Rokhsar D.S."/>
        </authorList>
    </citation>
    <scope>NUCLEOTIDE SEQUENCE [LARGE SCALE GENOMIC DNA]</scope>
    <source>
        <strain evidence="2">cv. AM560-2</strain>
    </source>
</reference>
<protein>
    <submittedName>
        <fullName evidence="1">Uncharacterized protein</fullName>
    </submittedName>
</protein>
<comment type="caution">
    <text evidence="1">The sequence shown here is derived from an EMBL/GenBank/DDBJ whole genome shotgun (WGS) entry which is preliminary data.</text>
</comment>